<comment type="catalytic activity">
    <reaction evidence="11">
        <text>1'-[1,2-diacyl-sn-glycero-3-phospho],3'-[1-acyl-sn-glycero-3-phospho]-glycerol + a 1,2-diacyl-sn-glycero-3-phosphocholine = a cardiolipin + a 1-acyl-sn-glycero-3-phosphocholine</text>
        <dbReference type="Rhea" id="RHEA:33731"/>
        <dbReference type="ChEBI" id="CHEBI:57643"/>
        <dbReference type="ChEBI" id="CHEBI:58168"/>
        <dbReference type="ChEBI" id="CHEBI:62237"/>
        <dbReference type="ChEBI" id="CHEBI:64743"/>
    </reaction>
    <physiologicalReaction direction="left-to-right" evidence="11">
        <dbReference type="Rhea" id="RHEA:33732"/>
    </physiologicalReaction>
    <physiologicalReaction direction="right-to-left" evidence="11">
        <dbReference type="Rhea" id="RHEA:33733"/>
    </physiologicalReaction>
</comment>
<keyword evidence="7" id="KW-0496">Mitochondrion</keyword>
<sequence length="363" mass="39887">MPPWETYLPSAPPLGTRTHPLVRFVGLASRLLLSRWCNSVKVRGLDGFLRILRDEERLKSGRGILTYANHISVMDDPTLFGCMPPETIQDPALTRWTLGARDIMFTNPLFGYFFRTGQVLCTDRGRGVFQPSIDKSIDLLEAGAWVHIFPEGYVNMSRKSRCRRFKWGVGRMLLEAGRSAFSKSAGSAESALAPLVVPIWITGFDAMMPEPRGNPRWLPRPGANITIDIGKPINATLDPLLDTLSSSTSGDEKSVEECVSDLDILSDAYPLPSESLFPERTPLAPPPGGVPWPVPLAESRSAHAIEKLGADSSFARHARSLVSNELRAHLVKLGAESRKAGGVPLGLVHRLMDEEDESNRGLL</sequence>
<dbReference type="InParanoid" id="A0A316YEU6"/>
<keyword evidence="4" id="KW-1000">Mitochondrion outer membrane</keyword>
<evidence type="ECO:0000259" key="13">
    <source>
        <dbReference type="SMART" id="SM00563"/>
    </source>
</evidence>
<dbReference type="RefSeq" id="XP_025375145.1">
    <property type="nucleotide sequence ID" value="XM_025523692.1"/>
</dbReference>
<dbReference type="GO" id="GO:0005743">
    <property type="term" value="C:mitochondrial inner membrane"/>
    <property type="evidence" value="ECO:0007669"/>
    <property type="project" value="UniProtKB-SubCell"/>
</dbReference>
<evidence type="ECO:0000256" key="11">
    <source>
        <dbReference type="ARBA" id="ARBA00047906"/>
    </source>
</evidence>
<evidence type="ECO:0000256" key="7">
    <source>
        <dbReference type="ARBA" id="ARBA00023128"/>
    </source>
</evidence>
<evidence type="ECO:0000313" key="15">
    <source>
        <dbReference type="Proteomes" id="UP000245768"/>
    </source>
</evidence>
<evidence type="ECO:0000256" key="3">
    <source>
        <dbReference type="ARBA" id="ARBA00022679"/>
    </source>
</evidence>
<dbReference type="PRINTS" id="PR00979">
    <property type="entry name" value="TAFAZZIN"/>
</dbReference>
<dbReference type="SUPFAM" id="SSF69593">
    <property type="entry name" value="Glycerol-3-phosphate (1)-acyltransferase"/>
    <property type="match status" value="1"/>
</dbReference>
<keyword evidence="15" id="KW-1185">Reference proteome</keyword>
<evidence type="ECO:0000256" key="8">
    <source>
        <dbReference type="ARBA" id="ARBA00023136"/>
    </source>
</evidence>
<evidence type="ECO:0000256" key="5">
    <source>
        <dbReference type="ARBA" id="ARBA00022792"/>
    </source>
</evidence>
<dbReference type="GO" id="GO:0007007">
    <property type="term" value="P:inner mitochondrial membrane organization"/>
    <property type="evidence" value="ECO:0007669"/>
    <property type="project" value="TreeGrafter"/>
</dbReference>
<dbReference type="PANTHER" id="PTHR12497:SF0">
    <property type="entry name" value="TAFAZZIN"/>
    <property type="match status" value="1"/>
</dbReference>
<evidence type="ECO:0000256" key="12">
    <source>
        <dbReference type="RuleBase" id="RU365062"/>
    </source>
</evidence>
<dbReference type="EMBL" id="KZ819639">
    <property type="protein sequence ID" value="PWN87947.1"/>
    <property type="molecule type" value="Genomic_DNA"/>
</dbReference>
<evidence type="ECO:0000313" key="14">
    <source>
        <dbReference type="EMBL" id="PWN87947.1"/>
    </source>
</evidence>
<dbReference type="InterPro" id="IPR002123">
    <property type="entry name" value="Plipid/glycerol_acylTrfase"/>
</dbReference>
<keyword evidence="3 14" id="KW-0808">Transferase</keyword>
<comment type="similarity">
    <text evidence="2 12">Belongs to the taffazin family.</text>
</comment>
<proteinExistence type="inferred from homology"/>
<dbReference type="STRING" id="215250.A0A316YEU6"/>
<evidence type="ECO:0000256" key="9">
    <source>
        <dbReference type="ARBA" id="ARBA00023315"/>
    </source>
</evidence>
<dbReference type="Proteomes" id="UP000245768">
    <property type="component" value="Unassembled WGS sequence"/>
</dbReference>
<evidence type="ECO:0000256" key="2">
    <source>
        <dbReference type="ARBA" id="ARBA00010524"/>
    </source>
</evidence>
<dbReference type="Pfam" id="PF01553">
    <property type="entry name" value="Acyltransferase"/>
    <property type="match status" value="1"/>
</dbReference>
<dbReference type="GO" id="GO:0005741">
    <property type="term" value="C:mitochondrial outer membrane"/>
    <property type="evidence" value="ECO:0007669"/>
    <property type="project" value="UniProtKB-SubCell"/>
</dbReference>
<comment type="subcellular location">
    <subcellularLocation>
        <location evidence="1">Mitochondrion inner membrane</location>
        <topology evidence="1">Peripheral membrane protein</topology>
        <orientation evidence="1">Intermembrane side</orientation>
    </subcellularLocation>
    <subcellularLocation>
        <location evidence="10">Mitochondrion outer membrane</location>
        <topology evidence="10">Peripheral membrane protein</topology>
        <orientation evidence="10">Intermembrane side</orientation>
    </subcellularLocation>
</comment>
<organism evidence="14 15">
    <name type="scientific">Acaromyces ingoldii</name>
    <dbReference type="NCBI Taxonomy" id="215250"/>
    <lineage>
        <taxon>Eukaryota</taxon>
        <taxon>Fungi</taxon>
        <taxon>Dikarya</taxon>
        <taxon>Basidiomycota</taxon>
        <taxon>Ustilaginomycotina</taxon>
        <taxon>Exobasidiomycetes</taxon>
        <taxon>Exobasidiales</taxon>
        <taxon>Cryptobasidiaceae</taxon>
        <taxon>Acaromyces</taxon>
    </lineage>
</organism>
<evidence type="ECO:0000256" key="4">
    <source>
        <dbReference type="ARBA" id="ARBA00022787"/>
    </source>
</evidence>
<dbReference type="GeneID" id="37045608"/>
<dbReference type="AlphaFoldDB" id="A0A316YEU6"/>
<evidence type="ECO:0000256" key="6">
    <source>
        <dbReference type="ARBA" id="ARBA00023098"/>
    </source>
</evidence>
<keyword evidence="6" id="KW-0443">Lipid metabolism</keyword>
<protein>
    <recommendedName>
        <fullName evidence="12">Tafazzin family protein</fullName>
    </recommendedName>
</protein>
<dbReference type="OrthoDB" id="193467at2759"/>
<evidence type="ECO:0000256" key="1">
    <source>
        <dbReference type="ARBA" id="ARBA00004137"/>
    </source>
</evidence>
<keyword evidence="9 14" id="KW-0012">Acyltransferase</keyword>
<dbReference type="SMART" id="SM00563">
    <property type="entry name" value="PlsC"/>
    <property type="match status" value="1"/>
</dbReference>
<dbReference type="InterPro" id="IPR000872">
    <property type="entry name" value="Tafazzin"/>
</dbReference>
<reference evidence="14 15" key="1">
    <citation type="journal article" date="2018" name="Mol. Biol. Evol.">
        <title>Broad Genomic Sampling Reveals a Smut Pathogenic Ancestry of the Fungal Clade Ustilaginomycotina.</title>
        <authorList>
            <person name="Kijpornyongpan T."/>
            <person name="Mondo S.J."/>
            <person name="Barry K."/>
            <person name="Sandor L."/>
            <person name="Lee J."/>
            <person name="Lipzen A."/>
            <person name="Pangilinan J."/>
            <person name="LaButti K."/>
            <person name="Hainaut M."/>
            <person name="Henrissat B."/>
            <person name="Grigoriev I.V."/>
            <person name="Spatafora J.W."/>
            <person name="Aime M.C."/>
        </authorList>
    </citation>
    <scope>NUCLEOTIDE SEQUENCE [LARGE SCALE GENOMIC DNA]</scope>
    <source>
        <strain evidence="14 15">MCA 4198</strain>
    </source>
</reference>
<keyword evidence="8" id="KW-0472">Membrane</keyword>
<feature type="domain" description="Phospholipid/glycerol acyltransferase" evidence="13">
    <location>
        <begin position="64"/>
        <end position="204"/>
    </location>
</feature>
<dbReference type="GO" id="GO:0035965">
    <property type="term" value="P:cardiolipin acyl-chain remodeling"/>
    <property type="evidence" value="ECO:0007669"/>
    <property type="project" value="TreeGrafter"/>
</dbReference>
<dbReference type="CDD" id="cd07989">
    <property type="entry name" value="LPLAT_AGPAT-like"/>
    <property type="match status" value="1"/>
</dbReference>
<keyword evidence="5" id="KW-0999">Mitochondrion inner membrane</keyword>
<dbReference type="PANTHER" id="PTHR12497">
    <property type="entry name" value="TAZ PROTEIN TAFAZZIN"/>
    <property type="match status" value="1"/>
</dbReference>
<accession>A0A316YEU6</accession>
<gene>
    <name evidence="14" type="ORF">FA10DRAFT_281454</name>
</gene>
<dbReference type="GO" id="GO:0047184">
    <property type="term" value="F:1-acylglycerophosphocholine O-acyltransferase activity"/>
    <property type="evidence" value="ECO:0007669"/>
    <property type="project" value="TreeGrafter"/>
</dbReference>
<name>A0A316YEU6_9BASI</name>
<evidence type="ECO:0000256" key="10">
    <source>
        <dbReference type="ARBA" id="ARBA00024323"/>
    </source>
</evidence>